<name>A0A0G3BRP5_9BURK</name>
<evidence type="ECO:0000313" key="2">
    <source>
        <dbReference type="Proteomes" id="UP000035352"/>
    </source>
</evidence>
<reference evidence="1 2" key="1">
    <citation type="submission" date="2015-05" db="EMBL/GenBank/DDBJ databases">
        <authorList>
            <person name="Tang B."/>
            <person name="Yu Y."/>
        </authorList>
    </citation>
    <scope>NUCLEOTIDE SEQUENCE [LARGE SCALE GENOMIC DNA]</scope>
    <source>
        <strain evidence="1 2">DSM 7029</strain>
    </source>
</reference>
<organism evidence="1 2">
    <name type="scientific">Caldimonas brevitalea</name>
    <dbReference type="NCBI Taxonomy" id="413882"/>
    <lineage>
        <taxon>Bacteria</taxon>
        <taxon>Pseudomonadati</taxon>
        <taxon>Pseudomonadota</taxon>
        <taxon>Betaproteobacteria</taxon>
        <taxon>Burkholderiales</taxon>
        <taxon>Sphaerotilaceae</taxon>
        <taxon>Caldimonas</taxon>
    </lineage>
</organism>
<sequence>MDAACQSIVWRIAASGSLTVSGRNGVGFDFAHLTPEGQEILEYRFVPSPTDPT</sequence>
<dbReference type="STRING" id="413882.AAW51_2519"/>
<protein>
    <submittedName>
        <fullName evidence="1">Uncharacterized protein</fullName>
    </submittedName>
</protein>
<gene>
    <name evidence="1" type="ORF">AAW51_2519</name>
</gene>
<evidence type="ECO:0000313" key="1">
    <source>
        <dbReference type="EMBL" id="AKJ29210.1"/>
    </source>
</evidence>
<dbReference type="AlphaFoldDB" id="A0A0G3BRP5"/>
<accession>A0A0G3BRP5</accession>
<proteinExistence type="predicted"/>
<keyword evidence="2" id="KW-1185">Reference proteome</keyword>
<dbReference type="KEGG" id="pbh:AAW51_2519"/>
<dbReference type="EMBL" id="CP011371">
    <property type="protein sequence ID" value="AKJ29210.1"/>
    <property type="molecule type" value="Genomic_DNA"/>
</dbReference>
<dbReference type="Proteomes" id="UP000035352">
    <property type="component" value="Chromosome"/>
</dbReference>